<reference evidence="8 9" key="1">
    <citation type="submission" date="2019-03" db="EMBL/GenBank/DDBJ databases">
        <title>Genomic Encyclopedia of Type Strains, Phase IV (KMG-IV): sequencing the most valuable type-strain genomes for metagenomic binning, comparative biology and taxonomic classification.</title>
        <authorList>
            <person name="Goeker M."/>
        </authorList>
    </citation>
    <scope>NUCLEOTIDE SEQUENCE [LARGE SCALE GENOMIC DNA]</scope>
    <source>
        <strain evidence="8 9">DSM 25287</strain>
    </source>
</reference>
<dbReference type="GO" id="GO:1902201">
    <property type="term" value="P:negative regulation of bacterial-type flagellum-dependent cell motility"/>
    <property type="evidence" value="ECO:0007669"/>
    <property type="project" value="TreeGrafter"/>
</dbReference>
<feature type="domain" description="GGDEF" evidence="6">
    <location>
        <begin position="350"/>
        <end position="487"/>
    </location>
</feature>
<feature type="transmembrane region" description="Helical" evidence="5">
    <location>
        <begin position="52"/>
        <end position="75"/>
    </location>
</feature>
<evidence type="ECO:0000256" key="4">
    <source>
        <dbReference type="SAM" id="Coils"/>
    </source>
</evidence>
<dbReference type="SUPFAM" id="SSF109604">
    <property type="entry name" value="HD-domain/PDEase-like"/>
    <property type="match status" value="1"/>
</dbReference>
<dbReference type="FunFam" id="3.30.70.270:FF:000001">
    <property type="entry name" value="Diguanylate cyclase domain protein"/>
    <property type="match status" value="1"/>
</dbReference>
<dbReference type="InterPro" id="IPR029787">
    <property type="entry name" value="Nucleotide_cyclase"/>
</dbReference>
<dbReference type="GO" id="GO:0052621">
    <property type="term" value="F:diguanylate cyclase activity"/>
    <property type="evidence" value="ECO:0007669"/>
    <property type="project" value="UniProtKB-EC"/>
</dbReference>
<sequence length="489" mass="53718">MRVIELGRDPDVGIADITQVVSMDPALAAKLLKIANSPMYAQRRRVDNLRQALMLLGLNAAMTLALSFSLVGSLAGGPASGMDYPRYWRRSLITALASRVIGKSMGLRRLEELFLAGLLQDIGMSVLDVALRGEYAAVLAQGTQHDALVRAEAGAFGADHAEVGAWIMEQWGMPDYLQAAARNSHATERSAVVCGDDGDDDDDDDATFCACVALASWLAEMWVVESRDEITARIGCHAKALLGLEAERLHEIIDEVGTLMPEASSVFEIELVDSMRVAAVLDHAREVLMVRNLQIIHEAAEARVQAERMEERARVAEERSRRDALTGAYNRAFLEDSLAREFELATERGWPLSIAFIDLDHFKRINDTWGHQAGDEILRRVVELLTRFVRKGDIVARYGGEEFVLVLPGARQSAACAMMDRLRSTIAAQPHELDDGQKVTVTISAGIATHMENGVACVDVSYLVRNADRAVYTAKRNGRNRVEVYSADA</sequence>
<evidence type="ECO:0000313" key="8">
    <source>
        <dbReference type="EMBL" id="TCO81099.1"/>
    </source>
</evidence>
<keyword evidence="4" id="KW-0175">Coiled coil</keyword>
<dbReference type="InterPro" id="IPR000160">
    <property type="entry name" value="GGDEF_dom"/>
</dbReference>
<dbReference type="Gene3D" id="3.30.70.270">
    <property type="match status" value="1"/>
</dbReference>
<dbReference type="NCBIfam" id="TIGR00254">
    <property type="entry name" value="GGDEF"/>
    <property type="match status" value="1"/>
</dbReference>
<keyword evidence="5" id="KW-0812">Transmembrane</keyword>
<dbReference type="CDD" id="cd01949">
    <property type="entry name" value="GGDEF"/>
    <property type="match status" value="1"/>
</dbReference>
<dbReference type="PROSITE" id="PS51833">
    <property type="entry name" value="HDOD"/>
    <property type="match status" value="1"/>
</dbReference>
<dbReference type="PANTHER" id="PTHR45138">
    <property type="entry name" value="REGULATORY COMPONENTS OF SENSORY TRANSDUCTION SYSTEM"/>
    <property type="match status" value="1"/>
</dbReference>
<dbReference type="GO" id="GO:0005886">
    <property type="term" value="C:plasma membrane"/>
    <property type="evidence" value="ECO:0007669"/>
    <property type="project" value="TreeGrafter"/>
</dbReference>
<keyword evidence="9" id="KW-1185">Reference proteome</keyword>
<evidence type="ECO:0000259" key="6">
    <source>
        <dbReference type="PROSITE" id="PS50887"/>
    </source>
</evidence>
<feature type="domain" description="HDOD" evidence="7">
    <location>
        <begin position="1"/>
        <end position="187"/>
    </location>
</feature>
<dbReference type="SUPFAM" id="SSF55073">
    <property type="entry name" value="Nucleotide cyclase"/>
    <property type="match status" value="1"/>
</dbReference>
<dbReference type="Proteomes" id="UP000295765">
    <property type="component" value="Unassembled WGS sequence"/>
</dbReference>
<dbReference type="EMBL" id="SLWY01000010">
    <property type="protein sequence ID" value="TCO81099.1"/>
    <property type="molecule type" value="Genomic_DNA"/>
</dbReference>
<proteinExistence type="predicted"/>
<evidence type="ECO:0000256" key="5">
    <source>
        <dbReference type="SAM" id="Phobius"/>
    </source>
</evidence>
<gene>
    <name evidence="8" type="ORF">EV699_110124</name>
</gene>
<evidence type="ECO:0000313" key="9">
    <source>
        <dbReference type="Proteomes" id="UP000295765"/>
    </source>
</evidence>
<comment type="cofactor">
    <cofactor evidence="1">
        <name>Mg(2+)</name>
        <dbReference type="ChEBI" id="CHEBI:18420"/>
    </cofactor>
</comment>
<evidence type="ECO:0000256" key="2">
    <source>
        <dbReference type="ARBA" id="ARBA00012528"/>
    </source>
</evidence>
<dbReference type="Pfam" id="PF08668">
    <property type="entry name" value="HDOD"/>
    <property type="match status" value="1"/>
</dbReference>
<dbReference type="AlphaFoldDB" id="A0A4R2L9Z0"/>
<dbReference type="SMART" id="SM00267">
    <property type="entry name" value="GGDEF"/>
    <property type="match status" value="1"/>
</dbReference>
<name>A0A4R2L9Z0_9GAMM</name>
<keyword evidence="5" id="KW-1133">Transmembrane helix</keyword>
<dbReference type="PANTHER" id="PTHR45138:SF9">
    <property type="entry name" value="DIGUANYLATE CYCLASE DGCM-RELATED"/>
    <property type="match status" value="1"/>
</dbReference>
<dbReference type="InterPro" id="IPR043128">
    <property type="entry name" value="Rev_trsase/Diguanyl_cyclase"/>
</dbReference>
<dbReference type="GO" id="GO:0043709">
    <property type="term" value="P:cell adhesion involved in single-species biofilm formation"/>
    <property type="evidence" value="ECO:0007669"/>
    <property type="project" value="TreeGrafter"/>
</dbReference>
<dbReference type="EC" id="2.7.7.65" evidence="2"/>
<accession>A0A4R2L9Z0</accession>
<keyword evidence="5" id="KW-0472">Membrane</keyword>
<evidence type="ECO:0000256" key="3">
    <source>
        <dbReference type="ARBA" id="ARBA00034247"/>
    </source>
</evidence>
<dbReference type="PROSITE" id="PS50887">
    <property type="entry name" value="GGDEF"/>
    <property type="match status" value="1"/>
</dbReference>
<dbReference type="InterPro" id="IPR050469">
    <property type="entry name" value="Diguanylate_Cyclase"/>
</dbReference>
<comment type="caution">
    <text evidence="8">The sequence shown here is derived from an EMBL/GenBank/DDBJ whole genome shotgun (WGS) entry which is preliminary data.</text>
</comment>
<dbReference type="Pfam" id="PF00990">
    <property type="entry name" value="GGDEF"/>
    <property type="match status" value="1"/>
</dbReference>
<organism evidence="8 9">
    <name type="scientific">Plasticicumulans lactativorans</name>
    <dbReference type="NCBI Taxonomy" id="1133106"/>
    <lineage>
        <taxon>Bacteria</taxon>
        <taxon>Pseudomonadati</taxon>
        <taxon>Pseudomonadota</taxon>
        <taxon>Gammaproteobacteria</taxon>
        <taxon>Candidatus Competibacteraceae</taxon>
        <taxon>Plasticicumulans</taxon>
    </lineage>
</organism>
<feature type="coiled-coil region" evidence="4">
    <location>
        <begin position="290"/>
        <end position="319"/>
    </location>
</feature>
<dbReference type="Gene3D" id="1.10.3210.10">
    <property type="entry name" value="Hypothetical protein af1432"/>
    <property type="match status" value="1"/>
</dbReference>
<protein>
    <recommendedName>
        <fullName evidence="2">diguanylate cyclase</fullName>
        <ecNumber evidence="2">2.7.7.65</ecNumber>
    </recommendedName>
</protein>
<evidence type="ECO:0000256" key="1">
    <source>
        <dbReference type="ARBA" id="ARBA00001946"/>
    </source>
</evidence>
<comment type="catalytic activity">
    <reaction evidence="3">
        <text>2 GTP = 3',3'-c-di-GMP + 2 diphosphate</text>
        <dbReference type="Rhea" id="RHEA:24898"/>
        <dbReference type="ChEBI" id="CHEBI:33019"/>
        <dbReference type="ChEBI" id="CHEBI:37565"/>
        <dbReference type="ChEBI" id="CHEBI:58805"/>
        <dbReference type="EC" id="2.7.7.65"/>
    </reaction>
</comment>
<dbReference type="InterPro" id="IPR013976">
    <property type="entry name" value="HDOD"/>
</dbReference>
<evidence type="ECO:0000259" key="7">
    <source>
        <dbReference type="PROSITE" id="PS51833"/>
    </source>
</evidence>